<evidence type="ECO:0000313" key="4">
    <source>
        <dbReference type="Proteomes" id="UP000000763"/>
    </source>
</evidence>
<feature type="transmembrane region" description="Helical" evidence="1">
    <location>
        <begin position="20"/>
        <end position="38"/>
    </location>
</feature>
<proteinExistence type="predicted"/>
<evidence type="ECO:0000256" key="1">
    <source>
        <dbReference type="SAM" id="Phobius"/>
    </source>
</evidence>
<sequence length="116" mass="12814">MVGPTWAPHVSVISLLPYPLSLSFLILFSSSLSLLFNFPSRLPAGKRGGYWRCTTEGLRPDPPKPETWAASLDRRQAAKVEKKTIWAKATGQKLRLGTTWVSLGMDLAGGPHGRRR</sequence>
<dbReference type="EMBL" id="AP005694">
    <property type="protein sequence ID" value="BAD22410.1"/>
    <property type="molecule type" value="Genomic_DNA"/>
</dbReference>
<keyword evidence="1" id="KW-0812">Transmembrane</keyword>
<gene>
    <name evidence="2" type="ORF">OSJNBa0063E14.8</name>
    <name evidence="3" type="ORF">P0669G10.25</name>
</gene>
<dbReference type="AlphaFoldDB" id="Q6K3D0"/>
<reference evidence="3" key="1">
    <citation type="submission" date="2002-06" db="EMBL/GenBank/DDBJ databases">
        <title>Oryza sativa nipponbare(GA3) genomic DNA, chromosome 2, PAC clone:P0669G10.</title>
        <authorList>
            <person name="Sasaki T."/>
            <person name="Matsumoto T."/>
            <person name="Katayose Y."/>
        </authorList>
    </citation>
    <scope>NUCLEOTIDE SEQUENCE</scope>
</reference>
<keyword evidence="1" id="KW-1133">Transmembrane helix</keyword>
<evidence type="ECO:0000313" key="2">
    <source>
        <dbReference type="EMBL" id="BAD22410.1"/>
    </source>
</evidence>
<reference evidence="2" key="2">
    <citation type="submission" date="2002-09" db="EMBL/GenBank/DDBJ databases">
        <title>Oryza sativa nipponbare(GA3) genomic DNA, chromosome 2, BAC clone:OSJNBa0063E14.</title>
        <authorList>
            <person name="Sasaki T."/>
            <person name="Matsumoto T."/>
            <person name="Katayose Y."/>
        </authorList>
    </citation>
    <scope>NUCLEOTIDE SEQUENCE</scope>
</reference>
<reference evidence="4" key="4">
    <citation type="journal article" date="2008" name="Nucleic Acids Res.">
        <title>The rice annotation project database (RAP-DB): 2008 update.</title>
        <authorList>
            <consortium name="The rice annotation project (RAP)"/>
        </authorList>
    </citation>
    <scope>GENOME REANNOTATION</scope>
    <source>
        <strain evidence="4">cv. Nipponbare</strain>
    </source>
</reference>
<dbReference type="Proteomes" id="UP000000763">
    <property type="component" value="Chromosome 2"/>
</dbReference>
<protein>
    <submittedName>
        <fullName evidence="2">Uncharacterized protein</fullName>
    </submittedName>
</protein>
<keyword evidence="1" id="KW-0472">Membrane</keyword>
<organism evidence="2 4">
    <name type="scientific">Oryza sativa subsp. japonica</name>
    <name type="common">Rice</name>
    <dbReference type="NCBI Taxonomy" id="39947"/>
    <lineage>
        <taxon>Eukaryota</taxon>
        <taxon>Viridiplantae</taxon>
        <taxon>Streptophyta</taxon>
        <taxon>Embryophyta</taxon>
        <taxon>Tracheophyta</taxon>
        <taxon>Spermatophyta</taxon>
        <taxon>Magnoliopsida</taxon>
        <taxon>Liliopsida</taxon>
        <taxon>Poales</taxon>
        <taxon>Poaceae</taxon>
        <taxon>BOP clade</taxon>
        <taxon>Oryzoideae</taxon>
        <taxon>Oryzeae</taxon>
        <taxon>Oryzinae</taxon>
        <taxon>Oryza</taxon>
        <taxon>Oryza sativa</taxon>
    </lineage>
</organism>
<reference evidence="4" key="3">
    <citation type="journal article" date="2005" name="Nature">
        <title>The map-based sequence of the rice genome.</title>
        <authorList>
            <consortium name="International rice genome sequencing project (IRGSP)"/>
            <person name="Matsumoto T."/>
            <person name="Wu J."/>
            <person name="Kanamori H."/>
            <person name="Katayose Y."/>
            <person name="Fujisawa M."/>
            <person name="Namiki N."/>
            <person name="Mizuno H."/>
            <person name="Yamamoto K."/>
            <person name="Antonio B.A."/>
            <person name="Baba T."/>
            <person name="Sakata K."/>
            <person name="Nagamura Y."/>
            <person name="Aoki H."/>
            <person name="Arikawa K."/>
            <person name="Arita K."/>
            <person name="Bito T."/>
            <person name="Chiden Y."/>
            <person name="Fujitsuka N."/>
            <person name="Fukunaka R."/>
            <person name="Hamada M."/>
            <person name="Harada C."/>
            <person name="Hayashi A."/>
            <person name="Hijishita S."/>
            <person name="Honda M."/>
            <person name="Hosokawa S."/>
            <person name="Ichikawa Y."/>
            <person name="Idonuma A."/>
            <person name="Iijima M."/>
            <person name="Ikeda M."/>
            <person name="Ikeno M."/>
            <person name="Ito K."/>
            <person name="Ito S."/>
            <person name="Ito T."/>
            <person name="Ito Y."/>
            <person name="Ito Y."/>
            <person name="Iwabuchi A."/>
            <person name="Kamiya K."/>
            <person name="Karasawa W."/>
            <person name="Kurita K."/>
            <person name="Katagiri S."/>
            <person name="Kikuta A."/>
            <person name="Kobayashi H."/>
            <person name="Kobayashi N."/>
            <person name="Machita K."/>
            <person name="Maehara T."/>
            <person name="Masukawa M."/>
            <person name="Mizubayashi T."/>
            <person name="Mukai Y."/>
            <person name="Nagasaki H."/>
            <person name="Nagata Y."/>
            <person name="Naito S."/>
            <person name="Nakashima M."/>
            <person name="Nakama Y."/>
            <person name="Nakamichi Y."/>
            <person name="Nakamura M."/>
            <person name="Meguro A."/>
            <person name="Negishi M."/>
            <person name="Ohta I."/>
            <person name="Ohta T."/>
            <person name="Okamoto M."/>
            <person name="Ono N."/>
            <person name="Saji S."/>
            <person name="Sakaguchi M."/>
            <person name="Sakai K."/>
            <person name="Shibata M."/>
            <person name="Shimokawa T."/>
            <person name="Song J."/>
            <person name="Takazaki Y."/>
            <person name="Terasawa K."/>
            <person name="Tsugane M."/>
            <person name="Tsuji K."/>
            <person name="Ueda S."/>
            <person name="Waki K."/>
            <person name="Yamagata H."/>
            <person name="Yamamoto M."/>
            <person name="Yamamoto S."/>
            <person name="Yamane H."/>
            <person name="Yoshiki S."/>
            <person name="Yoshihara R."/>
            <person name="Yukawa K."/>
            <person name="Zhong H."/>
            <person name="Yano M."/>
            <person name="Yuan Q."/>
            <person name="Ouyang S."/>
            <person name="Liu J."/>
            <person name="Jones K.M."/>
            <person name="Gansberger K."/>
            <person name="Moffat K."/>
            <person name="Hill J."/>
            <person name="Bera J."/>
            <person name="Fadrosh D."/>
            <person name="Jin S."/>
            <person name="Johri S."/>
            <person name="Kim M."/>
            <person name="Overton L."/>
            <person name="Reardon M."/>
            <person name="Tsitrin T."/>
            <person name="Vuong H."/>
            <person name="Weaver B."/>
            <person name="Ciecko A."/>
            <person name="Tallon L."/>
            <person name="Jackson J."/>
            <person name="Pai G."/>
            <person name="Aken S.V."/>
            <person name="Utterback T."/>
            <person name="Reidmuller S."/>
            <person name="Feldblyum T."/>
            <person name="Hsiao J."/>
            <person name="Zismann V."/>
            <person name="Iobst S."/>
            <person name="de Vazeille A.R."/>
            <person name="Buell C.R."/>
            <person name="Ying K."/>
            <person name="Li Y."/>
            <person name="Lu T."/>
            <person name="Huang Y."/>
            <person name="Zhao Q."/>
            <person name="Feng Q."/>
            <person name="Zhang L."/>
            <person name="Zhu J."/>
            <person name="Weng Q."/>
            <person name="Mu J."/>
            <person name="Lu Y."/>
            <person name="Fan D."/>
            <person name="Liu Y."/>
            <person name="Guan J."/>
            <person name="Zhang Y."/>
            <person name="Yu S."/>
            <person name="Liu X."/>
            <person name="Zhang Y."/>
            <person name="Hong G."/>
            <person name="Han B."/>
            <person name="Choisne N."/>
            <person name="Demange N."/>
            <person name="Orjeda G."/>
            <person name="Samain S."/>
            <person name="Cattolico L."/>
            <person name="Pelletier E."/>
            <person name="Couloux A."/>
            <person name="Segurens B."/>
            <person name="Wincker P."/>
            <person name="D'Hont A."/>
            <person name="Scarpelli C."/>
            <person name="Weissenbach J."/>
            <person name="Salanoubat M."/>
            <person name="Quetier F."/>
            <person name="Yu Y."/>
            <person name="Kim H.R."/>
            <person name="Rambo T."/>
            <person name="Currie J."/>
            <person name="Collura K."/>
            <person name="Luo M."/>
            <person name="Yang T."/>
            <person name="Ammiraju J.S.S."/>
            <person name="Engler F."/>
            <person name="Soderlund C."/>
            <person name="Wing R.A."/>
            <person name="Palmer L.E."/>
            <person name="de la Bastide M."/>
            <person name="Spiegel L."/>
            <person name="Nascimento L."/>
            <person name="Zutavern T."/>
            <person name="O'Shaughnessy A."/>
            <person name="Dike S."/>
            <person name="Dedhia N."/>
            <person name="Preston R."/>
            <person name="Balija V."/>
            <person name="McCombie W.R."/>
            <person name="Chow T."/>
            <person name="Chen H."/>
            <person name="Chung M."/>
            <person name="Chen C."/>
            <person name="Shaw J."/>
            <person name="Wu H."/>
            <person name="Hsiao K."/>
            <person name="Chao Y."/>
            <person name="Chu M."/>
            <person name="Cheng C."/>
            <person name="Hour A."/>
            <person name="Lee P."/>
            <person name="Lin S."/>
            <person name="Lin Y."/>
            <person name="Liou J."/>
            <person name="Liu S."/>
            <person name="Hsing Y."/>
            <person name="Raghuvanshi S."/>
            <person name="Mohanty A."/>
            <person name="Bharti A.K."/>
            <person name="Gaur A."/>
            <person name="Gupta V."/>
            <person name="Kumar D."/>
            <person name="Ravi V."/>
            <person name="Vij S."/>
            <person name="Kapur A."/>
            <person name="Khurana P."/>
            <person name="Khurana P."/>
            <person name="Khurana J.P."/>
            <person name="Tyagi A.K."/>
            <person name="Gaikwad K."/>
            <person name="Singh A."/>
            <person name="Dalal V."/>
            <person name="Srivastava S."/>
            <person name="Dixit A."/>
            <person name="Pal A.K."/>
            <person name="Ghazi I.A."/>
            <person name="Yadav M."/>
            <person name="Pandit A."/>
            <person name="Bhargava A."/>
            <person name="Sureshbabu K."/>
            <person name="Batra K."/>
            <person name="Sharma T.R."/>
            <person name="Mohapatra T."/>
            <person name="Singh N.K."/>
            <person name="Messing J."/>
            <person name="Nelson A.B."/>
            <person name="Fuks G."/>
            <person name="Kavchok S."/>
            <person name="Keizer G."/>
            <person name="Linton E."/>
            <person name="Llaca V."/>
            <person name="Song R."/>
            <person name="Tanyolac B."/>
            <person name="Young S."/>
            <person name="Ho-Il K."/>
            <person name="Hahn J.H."/>
            <person name="Sangsakoo G."/>
            <person name="Vanavichit A."/>
            <person name="de Mattos Luiz.A.T."/>
            <person name="Zimmer P.D."/>
            <person name="Malone G."/>
            <person name="Dellagostin O."/>
            <person name="de Oliveira A.C."/>
            <person name="Bevan M."/>
            <person name="Bancroft I."/>
            <person name="Minx P."/>
            <person name="Cordum H."/>
            <person name="Wilson R."/>
            <person name="Cheng Z."/>
            <person name="Jin W."/>
            <person name="Jiang J."/>
            <person name="Leong S.A."/>
            <person name="Iwama H."/>
            <person name="Gojobori T."/>
            <person name="Itoh T."/>
            <person name="Niimura Y."/>
            <person name="Fujii Y."/>
            <person name="Habara T."/>
            <person name="Sakai H."/>
            <person name="Sato Y."/>
            <person name="Wilson G."/>
            <person name="Kumar K."/>
            <person name="McCouch S."/>
            <person name="Juretic N."/>
            <person name="Hoen D."/>
            <person name="Wright S."/>
            <person name="Bruskiewich R."/>
            <person name="Bureau T."/>
            <person name="Miyao A."/>
            <person name="Hirochika H."/>
            <person name="Nishikawa T."/>
            <person name="Kadowaki K."/>
            <person name="Sugiura M."/>
            <person name="Burr B."/>
            <person name="Sasaki T."/>
        </authorList>
    </citation>
    <scope>NUCLEOTIDE SEQUENCE [LARGE SCALE GENOMIC DNA]</scope>
    <source>
        <strain evidence="4">cv. Nipponbare</strain>
    </source>
</reference>
<name>Q6K3D0_ORYSJ</name>
<dbReference type="EMBL" id="AP005398">
    <property type="protein sequence ID" value="BAD28557.1"/>
    <property type="molecule type" value="Genomic_DNA"/>
</dbReference>
<evidence type="ECO:0000313" key="3">
    <source>
        <dbReference type="EMBL" id="BAD28557.1"/>
    </source>
</evidence>
<accession>Q6K3D0</accession>